<evidence type="ECO:0000313" key="3">
    <source>
        <dbReference type="Proteomes" id="UP000221165"/>
    </source>
</evidence>
<keyword evidence="1" id="KW-0732">Signal</keyword>
<dbReference type="RefSeq" id="XP_067919282.1">
    <property type="nucleotide sequence ID" value="XM_068068740.1"/>
</dbReference>
<name>A0A2C6KMF3_9APIC</name>
<keyword evidence="3" id="KW-1185">Reference proteome</keyword>
<reference evidence="2 3" key="1">
    <citation type="journal article" date="2017" name="Int. J. Parasitol.">
        <title>The genome of the protozoan parasite Cystoisospora suis and a reverse vaccinology approach to identify vaccine candidates.</title>
        <authorList>
            <person name="Palmieri N."/>
            <person name="Shrestha A."/>
            <person name="Ruttkowski B."/>
            <person name="Beck T."/>
            <person name="Vogl C."/>
            <person name="Tomley F."/>
            <person name="Blake D.P."/>
            <person name="Joachim A."/>
        </authorList>
    </citation>
    <scope>NUCLEOTIDE SEQUENCE [LARGE SCALE GENOMIC DNA]</scope>
    <source>
        <strain evidence="2 3">Wien I</strain>
    </source>
</reference>
<sequence length="197" mass="21492">MMLLPLASAAGAFLLWPVATNGVFQNGELATADSESFQKLRAGPSMRSISSAASLVPDSEFAEFAEDPDEMEYEEEDFDNADEQSFVEAAPDTASMNDLRHKVTALASIKTKVQSMRRTYRSSRLGSPNRAKVRAELEKIKGRLPDEKTETEGVIHAMQQVLSGRPGHPETAAAERLMADARKILKEIEGLLATPLA</sequence>
<dbReference type="EMBL" id="MIGC01004876">
    <property type="protein sequence ID" value="PHJ17563.1"/>
    <property type="molecule type" value="Genomic_DNA"/>
</dbReference>
<feature type="chain" id="PRO_5013061660" description="Transmembrane protein" evidence="1">
    <location>
        <begin position="21"/>
        <end position="197"/>
    </location>
</feature>
<dbReference type="VEuPathDB" id="ToxoDB:CSUI_008612"/>
<protein>
    <recommendedName>
        <fullName evidence="4">Transmembrane protein</fullName>
    </recommendedName>
</protein>
<dbReference type="GeneID" id="94431951"/>
<evidence type="ECO:0000313" key="2">
    <source>
        <dbReference type="EMBL" id="PHJ17563.1"/>
    </source>
</evidence>
<proteinExistence type="predicted"/>
<gene>
    <name evidence="2" type="ORF">CSUI_008612</name>
</gene>
<evidence type="ECO:0000256" key="1">
    <source>
        <dbReference type="SAM" id="SignalP"/>
    </source>
</evidence>
<comment type="caution">
    <text evidence="2">The sequence shown here is derived from an EMBL/GenBank/DDBJ whole genome shotgun (WGS) entry which is preliminary data.</text>
</comment>
<evidence type="ECO:0008006" key="4">
    <source>
        <dbReference type="Google" id="ProtNLM"/>
    </source>
</evidence>
<feature type="signal peptide" evidence="1">
    <location>
        <begin position="1"/>
        <end position="20"/>
    </location>
</feature>
<organism evidence="2 3">
    <name type="scientific">Cystoisospora suis</name>
    <dbReference type="NCBI Taxonomy" id="483139"/>
    <lineage>
        <taxon>Eukaryota</taxon>
        <taxon>Sar</taxon>
        <taxon>Alveolata</taxon>
        <taxon>Apicomplexa</taxon>
        <taxon>Conoidasida</taxon>
        <taxon>Coccidia</taxon>
        <taxon>Eucoccidiorida</taxon>
        <taxon>Eimeriorina</taxon>
        <taxon>Sarcocystidae</taxon>
        <taxon>Cystoisospora</taxon>
    </lineage>
</organism>
<dbReference type="Proteomes" id="UP000221165">
    <property type="component" value="Unassembled WGS sequence"/>
</dbReference>
<dbReference type="AlphaFoldDB" id="A0A2C6KMF3"/>
<accession>A0A2C6KMF3</accession>